<dbReference type="EMBL" id="FOCX01000002">
    <property type="protein sequence ID" value="SEN33263.1"/>
    <property type="molecule type" value="Genomic_DNA"/>
</dbReference>
<feature type="transmembrane region" description="Helical" evidence="2">
    <location>
        <begin position="20"/>
        <end position="40"/>
    </location>
</feature>
<evidence type="ECO:0000313" key="4">
    <source>
        <dbReference type="EMBL" id="SEN33263.1"/>
    </source>
</evidence>
<gene>
    <name evidence="4" type="ORF">SAMN05216388_1002336</name>
</gene>
<dbReference type="GO" id="GO:0006813">
    <property type="term" value="P:potassium ion transport"/>
    <property type="evidence" value="ECO:0007669"/>
    <property type="project" value="InterPro"/>
</dbReference>
<dbReference type="InterPro" id="IPR058604">
    <property type="entry name" value="DUF8167_3rd"/>
</dbReference>
<dbReference type="Pfam" id="PF26503">
    <property type="entry name" value="DUF8167_3rd"/>
    <property type="match status" value="1"/>
</dbReference>
<dbReference type="InterPro" id="IPR036721">
    <property type="entry name" value="RCK_C_sf"/>
</dbReference>
<dbReference type="Gene3D" id="3.30.70.1450">
    <property type="entry name" value="Regulator of K+ conductance, C-terminal domain"/>
    <property type="match status" value="1"/>
</dbReference>
<feature type="transmembrane region" description="Helical" evidence="2">
    <location>
        <begin position="81"/>
        <end position="100"/>
    </location>
</feature>
<name>A0A1H8FNI7_9EURY</name>
<dbReference type="InterPro" id="IPR006037">
    <property type="entry name" value="RCK_C"/>
</dbReference>
<keyword evidence="2" id="KW-0472">Membrane</keyword>
<organism evidence="4 5">
    <name type="scientific">Halorientalis persicus</name>
    <dbReference type="NCBI Taxonomy" id="1367881"/>
    <lineage>
        <taxon>Archaea</taxon>
        <taxon>Methanobacteriati</taxon>
        <taxon>Methanobacteriota</taxon>
        <taxon>Stenosarchaea group</taxon>
        <taxon>Halobacteria</taxon>
        <taxon>Halobacteriales</taxon>
        <taxon>Haloarculaceae</taxon>
        <taxon>Halorientalis</taxon>
    </lineage>
</organism>
<dbReference type="AlphaFoldDB" id="A0A1H8FNI7"/>
<dbReference type="RefSeq" id="WP_092657752.1">
    <property type="nucleotide sequence ID" value="NZ_FOCX01000002.1"/>
</dbReference>
<reference evidence="5" key="1">
    <citation type="submission" date="2016-10" db="EMBL/GenBank/DDBJ databases">
        <authorList>
            <person name="Varghese N."/>
            <person name="Submissions S."/>
        </authorList>
    </citation>
    <scope>NUCLEOTIDE SEQUENCE [LARGE SCALE GENOMIC DNA]</scope>
    <source>
        <strain evidence="5">IBRC-M 10043</strain>
    </source>
</reference>
<dbReference type="InterPro" id="IPR058603">
    <property type="entry name" value="DUF8167_2nd"/>
</dbReference>
<feature type="region of interest" description="Disordered" evidence="1">
    <location>
        <begin position="370"/>
        <end position="409"/>
    </location>
</feature>
<dbReference type="GO" id="GO:0008324">
    <property type="term" value="F:monoatomic cation transmembrane transporter activity"/>
    <property type="evidence" value="ECO:0007669"/>
    <property type="project" value="InterPro"/>
</dbReference>
<keyword evidence="2" id="KW-0812">Transmembrane</keyword>
<feature type="compositionally biased region" description="Basic and acidic residues" evidence="1">
    <location>
        <begin position="374"/>
        <end position="389"/>
    </location>
</feature>
<keyword evidence="5" id="KW-1185">Reference proteome</keyword>
<dbReference type="Proteomes" id="UP000198775">
    <property type="component" value="Unassembled WGS sequence"/>
</dbReference>
<feature type="domain" description="RCK C-terminal" evidence="3">
    <location>
        <begin position="303"/>
        <end position="381"/>
    </location>
</feature>
<dbReference type="Pfam" id="PF26502">
    <property type="entry name" value="DUF8167_2nd"/>
    <property type="match status" value="1"/>
</dbReference>
<feature type="transmembrane region" description="Helical" evidence="2">
    <location>
        <begin position="47"/>
        <end position="69"/>
    </location>
</feature>
<evidence type="ECO:0000313" key="5">
    <source>
        <dbReference type="Proteomes" id="UP000198775"/>
    </source>
</evidence>
<dbReference type="InterPro" id="IPR058480">
    <property type="entry name" value="DUF8167_N"/>
</dbReference>
<accession>A0A1H8FNI7</accession>
<feature type="compositionally biased region" description="Low complexity" evidence="1">
    <location>
        <begin position="394"/>
        <end position="409"/>
    </location>
</feature>
<evidence type="ECO:0000256" key="2">
    <source>
        <dbReference type="SAM" id="Phobius"/>
    </source>
</evidence>
<dbReference type="SUPFAM" id="SSF116726">
    <property type="entry name" value="TrkA C-terminal domain-like"/>
    <property type="match status" value="1"/>
</dbReference>
<evidence type="ECO:0000256" key="1">
    <source>
        <dbReference type="SAM" id="MobiDB-lite"/>
    </source>
</evidence>
<evidence type="ECO:0000259" key="3">
    <source>
        <dbReference type="PROSITE" id="PS51202"/>
    </source>
</evidence>
<proteinExistence type="predicted"/>
<protein>
    <recommendedName>
        <fullName evidence="3">RCK C-terminal domain-containing protein</fullName>
    </recommendedName>
</protein>
<dbReference type="Pfam" id="PF02080">
    <property type="entry name" value="TrkA_C"/>
    <property type="match status" value="1"/>
</dbReference>
<sequence>MIDPILLQSLAGDWTKRSLLHILGFGLYAGVVATGVAFVYRKYTTYPLPIGASIVVGTVFPAIWLNLVGLLRDVIVQPTPLLHYGTGAYLLGAFFVSAVASAGGRWIGDHLACEVFGITRLDAHGELARLVRSAGLVIAVELPDTVADAEGYPSVDEAVKRELAGRRLLFPRRLSVEELESRLVTRIERDFPVDHVSVSVTDEGEVTYLAVGTRPAGIGPSLPPETVAVAVRGDPPADASTGDPVEVWTDDDADAQLVATGTFRASVGDVTTLQVAADDADDLAAATRYRLVTQPADPDDVNELVSVVRVADETVTSVTVAQGGALDGEFAGWLPVDVLVVDRGGETVPFPDDRDPLQAGDTVYVLGTPGQLRDLAEYERDRDRQRNGEGEPVAADTAGAETEAAASDD</sequence>
<dbReference type="OrthoDB" id="205214at2157"/>
<dbReference type="Pfam" id="PF26501">
    <property type="entry name" value="DUF8167"/>
    <property type="match status" value="1"/>
</dbReference>
<dbReference type="PROSITE" id="PS51202">
    <property type="entry name" value="RCK_C"/>
    <property type="match status" value="1"/>
</dbReference>
<keyword evidence="2" id="KW-1133">Transmembrane helix</keyword>